<dbReference type="Gene3D" id="1.10.357.10">
    <property type="entry name" value="Tetracycline Repressor, domain 2"/>
    <property type="match status" value="1"/>
</dbReference>
<dbReference type="Pfam" id="PF00440">
    <property type="entry name" value="TetR_N"/>
    <property type="match status" value="1"/>
</dbReference>
<keyword evidence="5" id="KW-1185">Reference proteome</keyword>
<dbReference type="Pfam" id="PF14278">
    <property type="entry name" value="TetR_C_8"/>
    <property type="match status" value="1"/>
</dbReference>
<dbReference type="EMBL" id="JACSNR010000002">
    <property type="protein sequence ID" value="MBM6922644.1"/>
    <property type="molecule type" value="Genomic_DNA"/>
</dbReference>
<dbReference type="PANTHER" id="PTHR43479">
    <property type="entry name" value="ACREF/ENVCD OPERON REPRESSOR-RELATED"/>
    <property type="match status" value="1"/>
</dbReference>
<dbReference type="PANTHER" id="PTHR43479:SF7">
    <property type="entry name" value="TETR-FAMILY TRANSCRIPTIONAL REGULATOR"/>
    <property type="match status" value="1"/>
</dbReference>
<reference evidence="4 5" key="1">
    <citation type="journal article" date="2021" name="Sci. Rep.">
        <title>The distribution of antibiotic resistance genes in chicken gut microbiota commensals.</title>
        <authorList>
            <person name="Juricova H."/>
            <person name="Matiasovicova J."/>
            <person name="Kubasova T."/>
            <person name="Cejkova D."/>
            <person name="Rychlik I."/>
        </authorList>
    </citation>
    <scope>NUCLEOTIDE SEQUENCE [LARGE SCALE GENOMIC DNA]</scope>
    <source>
        <strain evidence="4 5">An564</strain>
    </source>
</reference>
<feature type="domain" description="HTH tetR-type" evidence="3">
    <location>
        <begin position="5"/>
        <end position="65"/>
    </location>
</feature>
<name>A0ABS2GMF6_9FIRM</name>
<accession>A0ABS2GMF6</accession>
<evidence type="ECO:0000256" key="2">
    <source>
        <dbReference type="PROSITE-ProRule" id="PRU00335"/>
    </source>
</evidence>
<dbReference type="RefSeq" id="WP_191393035.1">
    <property type="nucleotide sequence ID" value="NZ_JACSNR010000002.1"/>
</dbReference>
<comment type="caution">
    <text evidence="4">The sequence shown here is derived from an EMBL/GenBank/DDBJ whole genome shotgun (WGS) entry which is preliminary data.</text>
</comment>
<evidence type="ECO:0000256" key="1">
    <source>
        <dbReference type="ARBA" id="ARBA00023125"/>
    </source>
</evidence>
<proteinExistence type="predicted"/>
<feature type="DNA-binding region" description="H-T-H motif" evidence="2">
    <location>
        <begin position="28"/>
        <end position="47"/>
    </location>
</feature>
<dbReference type="InterPro" id="IPR039532">
    <property type="entry name" value="TetR_C_Firmicutes"/>
</dbReference>
<dbReference type="InterPro" id="IPR050624">
    <property type="entry name" value="HTH-type_Tx_Regulator"/>
</dbReference>
<evidence type="ECO:0000313" key="5">
    <source>
        <dbReference type="Proteomes" id="UP000724149"/>
    </source>
</evidence>
<keyword evidence="1 2" id="KW-0238">DNA-binding</keyword>
<organism evidence="4 5">
    <name type="scientific">Hydrogenoanaerobacterium saccharovorans</name>
    <dbReference type="NCBI Taxonomy" id="474960"/>
    <lineage>
        <taxon>Bacteria</taxon>
        <taxon>Bacillati</taxon>
        <taxon>Bacillota</taxon>
        <taxon>Clostridia</taxon>
        <taxon>Eubacteriales</taxon>
        <taxon>Oscillospiraceae</taxon>
        <taxon>Hydrogenoanaerobacterium</taxon>
    </lineage>
</organism>
<protein>
    <submittedName>
        <fullName evidence="4">TetR/AcrR family transcriptional regulator C-terminal domain-containing protein</fullName>
    </submittedName>
</protein>
<dbReference type="PROSITE" id="PS50977">
    <property type="entry name" value="HTH_TETR_2"/>
    <property type="match status" value="1"/>
</dbReference>
<dbReference type="SUPFAM" id="SSF46689">
    <property type="entry name" value="Homeodomain-like"/>
    <property type="match status" value="1"/>
</dbReference>
<dbReference type="InterPro" id="IPR001647">
    <property type="entry name" value="HTH_TetR"/>
</dbReference>
<evidence type="ECO:0000259" key="3">
    <source>
        <dbReference type="PROSITE" id="PS50977"/>
    </source>
</evidence>
<dbReference type="Proteomes" id="UP000724149">
    <property type="component" value="Unassembled WGS sequence"/>
</dbReference>
<gene>
    <name evidence="4" type="ORF">H9X81_02885</name>
</gene>
<evidence type="ECO:0000313" key="4">
    <source>
        <dbReference type="EMBL" id="MBM6922644.1"/>
    </source>
</evidence>
<sequence>MANSEQTKRALAEGLKTALRSQEFDQITVADITECSEVSRNTFYYHFRDKQELVDWIFHTDLGPVLRDSRPGRTWNEALTELLARLQRSRVFYAGILRNQGQDRFSSCLFEDCSQMVSSLLARRPGELSLAEQEMAARFYAHAVIGLAMDWIRGDTQAEPEEIVTMLQKLINRR</sequence>
<dbReference type="InterPro" id="IPR009057">
    <property type="entry name" value="Homeodomain-like_sf"/>
</dbReference>